<sequence>MSRQTAALVLNILAAVESMEAPQHARYALARFITEQCQAAGIKAVDRAARVQFARRLLDAGEPRSTIRDRLMVRFDICRSVAYSAIEAALQLSGKREKKRTQVLHDGLT</sequence>
<dbReference type="AlphaFoldDB" id="A0A7W2IK30"/>
<dbReference type="Proteomes" id="UP000573499">
    <property type="component" value="Unassembled WGS sequence"/>
</dbReference>
<gene>
    <name evidence="1" type="ORF">H3H39_07875</name>
</gene>
<evidence type="ECO:0000313" key="2">
    <source>
        <dbReference type="Proteomes" id="UP000573499"/>
    </source>
</evidence>
<keyword evidence="2" id="KW-1185">Reference proteome</keyword>
<comment type="caution">
    <text evidence="1">The sequence shown here is derived from an EMBL/GenBank/DDBJ whole genome shotgun (WGS) entry which is preliminary data.</text>
</comment>
<organism evidence="1 2">
    <name type="scientific">Rugamonas apoptosis</name>
    <dbReference type="NCBI Taxonomy" id="2758570"/>
    <lineage>
        <taxon>Bacteria</taxon>
        <taxon>Pseudomonadati</taxon>
        <taxon>Pseudomonadota</taxon>
        <taxon>Betaproteobacteria</taxon>
        <taxon>Burkholderiales</taxon>
        <taxon>Oxalobacteraceae</taxon>
        <taxon>Telluria group</taxon>
        <taxon>Rugamonas</taxon>
    </lineage>
</organism>
<proteinExistence type="predicted"/>
<protein>
    <submittedName>
        <fullName evidence="1">Uncharacterized protein</fullName>
    </submittedName>
</protein>
<evidence type="ECO:0000313" key="1">
    <source>
        <dbReference type="EMBL" id="MBA5686972.1"/>
    </source>
</evidence>
<dbReference type="EMBL" id="JACEZU010000003">
    <property type="protein sequence ID" value="MBA5686972.1"/>
    <property type="molecule type" value="Genomic_DNA"/>
</dbReference>
<dbReference type="RefSeq" id="WP_182152814.1">
    <property type="nucleotide sequence ID" value="NZ_JACEZU010000003.1"/>
</dbReference>
<name>A0A7W2IK30_9BURK</name>
<accession>A0A7W2IK30</accession>
<reference evidence="1 2" key="1">
    <citation type="submission" date="2020-07" db="EMBL/GenBank/DDBJ databases">
        <title>Novel species isolated from subtropical streams in China.</title>
        <authorList>
            <person name="Lu H."/>
        </authorList>
    </citation>
    <scope>NUCLEOTIDE SEQUENCE [LARGE SCALE GENOMIC DNA]</scope>
    <source>
        <strain evidence="1 2">LX47W</strain>
    </source>
</reference>